<reference evidence="1" key="1">
    <citation type="submission" date="2020-07" db="EMBL/GenBank/DDBJ databases">
        <authorList>
            <person name="Pettersson B.M.F."/>
            <person name="Behra P.R.K."/>
            <person name="Ramesh M."/>
            <person name="Das S."/>
            <person name="Dasgupta S."/>
            <person name="Kirsebom L.A."/>
        </authorList>
    </citation>
    <scope>NUCLEOTIDE SEQUENCE</scope>
    <source>
        <strain evidence="1">DSM 44615</strain>
    </source>
</reference>
<name>A0A9X2Y9B2_9MYCO</name>
<dbReference type="AlphaFoldDB" id="A0A9X2Y9B2"/>
<keyword evidence="2" id="KW-1185">Reference proteome</keyword>
<accession>A0A9X2Y9B2</accession>
<dbReference type="Proteomes" id="UP001140293">
    <property type="component" value="Unassembled WGS sequence"/>
</dbReference>
<comment type="caution">
    <text evidence="1">The sequence shown here is derived from an EMBL/GenBank/DDBJ whole genome shotgun (WGS) entry which is preliminary data.</text>
</comment>
<dbReference type="EMBL" id="JACKSJ010000085">
    <property type="protein sequence ID" value="MCV7170348.1"/>
    <property type="molecule type" value="Genomic_DNA"/>
</dbReference>
<evidence type="ECO:0000313" key="1">
    <source>
        <dbReference type="EMBL" id="MCV7170348.1"/>
    </source>
</evidence>
<sequence>MSGATSLTPEEAQAKIAQVDEAMNSARLLGQSMQDRTVEMTSSSWQGDQASRFAQRMQAHNDDFTAIINRMTQVAETGKSNMTSLVNLEAE</sequence>
<organism evidence="1 2">
    <name type="scientific">[Mycobacterium] manitobense</name>
    <dbReference type="NCBI Taxonomy" id="190147"/>
    <lineage>
        <taxon>Bacteria</taxon>
        <taxon>Bacillati</taxon>
        <taxon>Actinomycetota</taxon>
        <taxon>Actinomycetes</taxon>
        <taxon>Mycobacteriales</taxon>
        <taxon>Mycobacteriaceae</taxon>
        <taxon>Mycolicibacterium</taxon>
    </lineage>
</organism>
<protein>
    <submittedName>
        <fullName evidence="1">WXG100 family type VII secretion target</fullName>
    </submittedName>
</protein>
<dbReference type="InterPro" id="IPR036689">
    <property type="entry name" value="ESAT-6-like_sf"/>
</dbReference>
<dbReference type="SUPFAM" id="SSF140453">
    <property type="entry name" value="EsxAB dimer-like"/>
    <property type="match status" value="1"/>
</dbReference>
<dbReference type="Gene3D" id="1.10.287.1060">
    <property type="entry name" value="ESAT-6-like"/>
    <property type="match status" value="1"/>
</dbReference>
<gene>
    <name evidence="1" type="ORF">H7I41_10525</name>
</gene>
<reference evidence="1" key="2">
    <citation type="journal article" date="2022" name="BMC Genomics">
        <title>Comparative genome analysis of mycobacteria focusing on tRNA and non-coding RNA.</title>
        <authorList>
            <person name="Behra P.R.K."/>
            <person name="Pettersson B.M.F."/>
            <person name="Ramesh M."/>
            <person name="Das S."/>
            <person name="Dasgupta S."/>
            <person name="Kirsebom L.A."/>
        </authorList>
    </citation>
    <scope>NUCLEOTIDE SEQUENCE</scope>
    <source>
        <strain evidence="1">DSM 44615</strain>
    </source>
</reference>
<dbReference type="RefSeq" id="WP_264012537.1">
    <property type="nucleotide sequence ID" value="NZ_JACKSJ010000085.1"/>
</dbReference>
<evidence type="ECO:0000313" key="2">
    <source>
        <dbReference type="Proteomes" id="UP001140293"/>
    </source>
</evidence>
<proteinExistence type="predicted"/>